<organism evidence="1 2">
    <name type="scientific">Spiromyces aspiralis</name>
    <dbReference type="NCBI Taxonomy" id="68401"/>
    <lineage>
        <taxon>Eukaryota</taxon>
        <taxon>Fungi</taxon>
        <taxon>Fungi incertae sedis</taxon>
        <taxon>Zoopagomycota</taxon>
        <taxon>Kickxellomycotina</taxon>
        <taxon>Kickxellomycetes</taxon>
        <taxon>Kickxellales</taxon>
        <taxon>Kickxellaceae</taxon>
        <taxon>Spiromyces</taxon>
    </lineage>
</organism>
<evidence type="ECO:0000313" key="1">
    <source>
        <dbReference type="EMBL" id="KAJ1673180.1"/>
    </source>
</evidence>
<name>A0ACC1HCR3_9FUNG</name>
<protein>
    <submittedName>
        <fullName evidence="1">Uncharacterized protein</fullName>
    </submittedName>
</protein>
<dbReference type="EMBL" id="JAMZIH010007282">
    <property type="protein sequence ID" value="KAJ1673180.1"/>
    <property type="molecule type" value="Genomic_DNA"/>
</dbReference>
<keyword evidence="2" id="KW-1185">Reference proteome</keyword>
<reference evidence="1" key="1">
    <citation type="submission" date="2022-06" db="EMBL/GenBank/DDBJ databases">
        <title>Phylogenomic reconstructions and comparative analyses of Kickxellomycotina fungi.</title>
        <authorList>
            <person name="Reynolds N.K."/>
            <person name="Stajich J.E."/>
            <person name="Barry K."/>
            <person name="Grigoriev I.V."/>
            <person name="Crous P."/>
            <person name="Smith M.E."/>
        </authorList>
    </citation>
    <scope>NUCLEOTIDE SEQUENCE</scope>
    <source>
        <strain evidence="1">RSA 2271</strain>
    </source>
</reference>
<gene>
    <name evidence="1" type="ORF">EV182_005739</name>
</gene>
<proteinExistence type="predicted"/>
<feature type="non-terminal residue" evidence="1">
    <location>
        <position position="313"/>
    </location>
</feature>
<accession>A0ACC1HCR3</accession>
<sequence>MSWSQYPPHRVTLWAPPRKQQQQQQQQEREDVLGTSINDHLIDRVEAWKARQKAKQWWHLTRTLNPRPCPRTAAAGDDDDSAEFDPDTPPQGWRTSKMLADAKLSLMHQNIKELVLPLALTPHFRMLTKLSLANNRLASLPHSIFYLSALEVLDVSYNRLESVPQSFPGYLVPNLANLRICYLQHNRLMDIPPQFGYLDHLVCLNISDNPVPWVPLELTSIKFLECLNTRFTPPVDGSATAATTPAPLTTSDDSSDGGVPLAGSAYPPSLVDLCIQPVITTLTALCNQTLMTMCYDPAAAAATLEALSEKHIS</sequence>
<dbReference type="Proteomes" id="UP001145114">
    <property type="component" value="Unassembled WGS sequence"/>
</dbReference>
<comment type="caution">
    <text evidence="1">The sequence shown here is derived from an EMBL/GenBank/DDBJ whole genome shotgun (WGS) entry which is preliminary data.</text>
</comment>
<evidence type="ECO:0000313" key="2">
    <source>
        <dbReference type="Proteomes" id="UP001145114"/>
    </source>
</evidence>